<reference evidence="2" key="1">
    <citation type="submission" date="2023-04" db="EMBL/GenBank/DDBJ databases">
        <authorList>
            <person name="Vijverberg K."/>
            <person name="Xiong W."/>
            <person name="Schranz E."/>
        </authorList>
    </citation>
    <scope>NUCLEOTIDE SEQUENCE</scope>
</reference>
<dbReference type="AlphaFoldDB" id="A0AA36EF67"/>
<protein>
    <submittedName>
        <fullName evidence="2">Uncharacterized protein</fullName>
    </submittedName>
</protein>
<sequence>MCNLKNMTPDLVRALSILLDLIDLNIGGGGNLRSGPELANLDNGTEDPVIWLDPRKKTQRKVDGIMPPEMTGVGVEVDGGFEAKTSR</sequence>
<organism evidence="2 3">
    <name type="scientific">Lactuca saligna</name>
    <name type="common">Willowleaf lettuce</name>
    <dbReference type="NCBI Taxonomy" id="75948"/>
    <lineage>
        <taxon>Eukaryota</taxon>
        <taxon>Viridiplantae</taxon>
        <taxon>Streptophyta</taxon>
        <taxon>Embryophyta</taxon>
        <taxon>Tracheophyta</taxon>
        <taxon>Spermatophyta</taxon>
        <taxon>Magnoliopsida</taxon>
        <taxon>eudicotyledons</taxon>
        <taxon>Gunneridae</taxon>
        <taxon>Pentapetalae</taxon>
        <taxon>asterids</taxon>
        <taxon>campanulids</taxon>
        <taxon>Asterales</taxon>
        <taxon>Asteraceae</taxon>
        <taxon>Cichorioideae</taxon>
        <taxon>Cichorieae</taxon>
        <taxon>Lactucinae</taxon>
        <taxon>Lactuca</taxon>
    </lineage>
</organism>
<dbReference type="Proteomes" id="UP001177003">
    <property type="component" value="Chromosome 7"/>
</dbReference>
<evidence type="ECO:0000313" key="2">
    <source>
        <dbReference type="EMBL" id="CAI9294221.1"/>
    </source>
</evidence>
<name>A0AA36EF67_LACSI</name>
<proteinExistence type="predicted"/>
<feature type="region of interest" description="Disordered" evidence="1">
    <location>
        <begin position="64"/>
        <end position="87"/>
    </location>
</feature>
<accession>A0AA36EF67</accession>
<dbReference type="EMBL" id="OX465083">
    <property type="protein sequence ID" value="CAI9294221.1"/>
    <property type="molecule type" value="Genomic_DNA"/>
</dbReference>
<keyword evidence="3" id="KW-1185">Reference proteome</keyword>
<gene>
    <name evidence="2" type="ORF">LSALG_LOCUS33206</name>
</gene>
<evidence type="ECO:0000256" key="1">
    <source>
        <dbReference type="SAM" id="MobiDB-lite"/>
    </source>
</evidence>
<evidence type="ECO:0000313" key="3">
    <source>
        <dbReference type="Proteomes" id="UP001177003"/>
    </source>
</evidence>